<protein>
    <submittedName>
        <fullName evidence="1">Uncharacterized protein</fullName>
    </submittedName>
</protein>
<organism evidence="1">
    <name type="scientific">Pseudomonas aeruginosa</name>
    <dbReference type="NCBI Taxonomy" id="287"/>
    <lineage>
        <taxon>Bacteria</taxon>
        <taxon>Pseudomonadati</taxon>
        <taxon>Pseudomonadota</taxon>
        <taxon>Gammaproteobacteria</taxon>
        <taxon>Pseudomonadales</taxon>
        <taxon>Pseudomonadaceae</taxon>
        <taxon>Pseudomonas</taxon>
    </lineage>
</organism>
<accession>A0A6A9JS39</accession>
<dbReference type="EMBL" id="WOAJ01000001">
    <property type="protein sequence ID" value="MUI56476.1"/>
    <property type="molecule type" value="Genomic_DNA"/>
</dbReference>
<dbReference type="RefSeq" id="WP_147402561.1">
    <property type="nucleotide sequence ID" value="NZ_CP115287.1"/>
</dbReference>
<evidence type="ECO:0000313" key="1">
    <source>
        <dbReference type="EMBL" id="MUI56476.1"/>
    </source>
</evidence>
<name>A0A6A9JS39_PSEAI</name>
<comment type="caution">
    <text evidence="1">The sequence shown here is derived from an EMBL/GenBank/DDBJ whole genome shotgun (WGS) entry which is preliminary data.</text>
</comment>
<proteinExistence type="predicted"/>
<dbReference type="AlphaFoldDB" id="A0A6A9JS39"/>
<reference evidence="1" key="1">
    <citation type="submission" date="2019-11" db="EMBL/GenBank/DDBJ databases">
        <title>Genomes of ocular Pseudomonas aeruginosa isolates.</title>
        <authorList>
            <person name="Khan M."/>
            <person name="Rice S.A."/>
            <person name="Willcox M.D.P."/>
            <person name="Stapleton F."/>
        </authorList>
    </citation>
    <scope>NUCLEOTIDE SEQUENCE</scope>
    <source>
        <strain evidence="1">PA206</strain>
    </source>
</reference>
<sequence>MSDWVVSCHAESTGTTFKCAVDVIVHGYQFDSLHHGLASDVFLKIRQAAQESRSAQKYKSPVDLVLSRVPWRAQSILYSKGADIEDYSLWGLGGKWDLKQMSGIFSYPSWVLNFLPDTQDEAITLSEFIRDTIMPTSEDLTFYWLACNA</sequence>
<gene>
    <name evidence="1" type="ORF">GNQ20_01455</name>
</gene>